<dbReference type="GeneID" id="90980385"/>
<feature type="region of interest" description="Disordered" evidence="1">
    <location>
        <begin position="53"/>
        <end position="72"/>
    </location>
</feature>
<dbReference type="EMBL" id="ANPB02000009">
    <property type="protein sequence ID" value="KAF4476581.1"/>
    <property type="molecule type" value="Genomic_DNA"/>
</dbReference>
<dbReference type="RefSeq" id="XP_066007459.1">
    <property type="nucleotide sequence ID" value="XM_066153147.1"/>
</dbReference>
<proteinExistence type="predicted"/>
<dbReference type="AlphaFoldDB" id="A0A7J6IJ56"/>
<name>A0A7J6IJ56_COLFN</name>
<feature type="compositionally biased region" description="Basic and acidic residues" evidence="1">
    <location>
        <begin position="55"/>
        <end position="65"/>
    </location>
</feature>
<sequence length="72" mass="8231">MRQSQETISWQASDQLGKICSARVAASHPYQSATLAWMMRMYRVHLELCVQPRPVEGKKKQEKQGRSGTSRP</sequence>
<keyword evidence="3" id="KW-1185">Reference proteome</keyword>
<organism evidence="2 3">
    <name type="scientific">Colletotrichum fructicola (strain Nara gc5)</name>
    <name type="common">Anthracnose fungus</name>
    <name type="synonym">Colletotrichum gloeosporioides (strain Nara gc5)</name>
    <dbReference type="NCBI Taxonomy" id="1213859"/>
    <lineage>
        <taxon>Eukaryota</taxon>
        <taxon>Fungi</taxon>
        <taxon>Dikarya</taxon>
        <taxon>Ascomycota</taxon>
        <taxon>Pezizomycotina</taxon>
        <taxon>Sordariomycetes</taxon>
        <taxon>Hypocreomycetidae</taxon>
        <taxon>Glomerellales</taxon>
        <taxon>Glomerellaceae</taxon>
        <taxon>Colletotrichum</taxon>
        <taxon>Colletotrichum gloeosporioides species complex</taxon>
    </lineage>
</organism>
<reference evidence="2 3" key="1">
    <citation type="submission" date="2012-08" db="EMBL/GenBank/DDBJ databases">
        <authorList>
            <person name="Gan P.H.P."/>
            <person name="Ikeda K."/>
            <person name="Irieda H."/>
            <person name="Narusaka M."/>
            <person name="O'Connell R.J."/>
            <person name="Narusaka Y."/>
            <person name="Takano Y."/>
            <person name="Kubo Y."/>
            <person name="Shirasu K."/>
        </authorList>
    </citation>
    <scope>NUCLEOTIDE SEQUENCE [LARGE SCALE GENOMIC DNA]</scope>
    <source>
        <strain evidence="2 3">Nara gc5</strain>
    </source>
</reference>
<reference evidence="2 3" key="2">
    <citation type="submission" date="2020-04" db="EMBL/GenBank/DDBJ databases">
        <title>Genome sequencing and assembly of multiple isolates from the Colletotrichum gloeosporioides species complex.</title>
        <authorList>
            <person name="Gan P."/>
            <person name="Shirasu K."/>
        </authorList>
    </citation>
    <scope>NUCLEOTIDE SEQUENCE [LARGE SCALE GENOMIC DNA]</scope>
    <source>
        <strain evidence="2 3">Nara gc5</strain>
    </source>
</reference>
<evidence type="ECO:0000313" key="2">
    <source>
        <dbReference type="EMBL" id="KAF4476581.1"/>
    </source>
</evidence>
<accession>A0A7J6IJ56</accession>
<dbReference type="Proteomes" id="UP000011096">
    <property type="component" value="Unassembled WGS sequence"/>
</dbReference>
<dbReference type="InParanoid" id="A0A7J6IJ56"/>
<gene>
    <name evidence="2" type="ORF">CGGC5_v014783</name>
</gene>
<evidence type="ECO:0000256" key="1">
    <source>
        <dbReference type="SAM" id="MobiDB-lite"/>
    </source>
</evidence>
<protein>
    <submittedName>
        <fullName evidence="2">Uncharacterized protein</fullName>
    </submittedName>
</protein>
<evidence type="ECO:0000313" key="3">
    <source>
        <dbReference type="Proteomes" id="UP000011096"/>
    </source>
</evidence>
<comment type="caution">
    <text evidence="2">The sequence shown here is derived from an EMBL/GenBank/DDBJ whole genome shotgun (WGS) entry which is preliminary data.</text>
</comment>